<accession>A0AAD5TTY2</accession>
<name>A0AAD5TTY2_9FUNG</name>
<keyword evidence="3" id="KW-1185">Reference proteome</keyword>
<sequence length="172" mass="18987">MTLTHQHSRIPDHPPMEWETRAPTPRERLVAKDFGSAAQKSAADIAAELRELRKARERERGERPSTPIAAKLATEGEDSSALVEPKATRFAWIRDLTLLLLLAAALGTEFMSIEMKAVLVLGAGLYAAVHYRPASKAFILADGSIERLGQTPASTRKPFSRRTITLSDIRDD</sequence>
<evidence type="ECO:0000256" key="1">
    <source>
        <dbReference type="SAM" id="MobiDB-lite"/>
    </source>
</evidence>
<feature type="compositionally biased region" description="Basic and acidic residues" evidence="1">
    <location>
        <begin position="9"/>
        <end position="25"/>
    </location>
</feature>
<feature type="region of interest" description="Disordered" evidence="1">
    <location>
        <begin position="1"/>
        <end position="25"/>
    </location>
</feature>
<dbReference type="AlphaFoldDB" id="A0AAD5TTY2"/>
<evidence type="ECO:0000313" key="3">
    <source>
        <dbReference type="Proteomes" id="UP001212152"/>
    </source>
</evidence>
<organism evidence="2 3">
    <name type="scientific">Geranomyces variabilis</name>
    <dbReference type="NCBI Taxonomy" id="109894"/>
    <lineage>
        <taxon>Eukaryota</taxon>
        <taxon>Fungi</taxon>
        <taxon>Fungi incertae sedis</taxon>
        <taxon>Chytridiomycota</taxon>
        <taxon>Chytridiomycota incertae sedis</taxon>
        <taxon>Chytridiomycetes</taxon>
        <taxon>Spizellomycetales</taxon>
        <taxon>Powellomycetaceae</taxon>
        <taxon>Geranomyces</taxon>
    </lineage>
</organism>
<protein>
    <submittedName>
        <fullName evidence="2">Uncharacterized protein</fullName>
    </submittedName>
</protein>
<gene>
    <name evidence="2" type="ORF">HDU87_007993</name>
</gene>
<dbReference type="EMBL" id="JADGJQ010000008">
    <property type="protein sequence ID" value="KAJ3182654.1"/>
    <property type="molecule type" value="Genomic_DNA"/>
</dbReference>
<dbReference type="Proteomes" id="UP001212152">
    <property type="component" value="Unassembled WGS sequence"/>
</dbReference>
<comment type="caution">
    <text evidence="2">The sequence shown here is derived from an EMBL/GenBank/DDBJ whole genome shotgun (WGS) entry which is preliminary data.</text>
</comment>
<evidence type="ECO:0000313" key="2">
    <source>
        <dbReference type="EMBL" id="KAJ3182654.1"/>
    </source>
</evidence>
<proteinExistence type="predicted"/>
<reference evidence="2" key="1">
    <citation type="submission" date="2020-05" db="EMBL/GenBank/DDBJ databases">
        <title>Phylogenomic resolution of chytrid fungi.</title>
        <authorList>
            <person name="Stajich J.E."/>
            <person name="Amses K."/>
            <person name="Simmons R."/>
            <person name="Seto K."/>
            <person name="Myers J."/>
            <person name="Bonds A."/>
            <person name="Quandt C.A."/>
            <person name="Barry K."/>
            <person name="Liu P."/>
            <person name="Grigoriev I."/>
            <person name="Longcore J.E."/>
            <person name="James T.Y."/>
        </authorList>
    </citation>
    <scope>NUCLEOTIDE SEQUENCE</scope>
    <source>
        <strain evidence="2">JEL0379</strain>
    </source>
</reference>